<protein>
    <submittedName>
        <fullName evidence="2">Uncharacterized protein</fullName>
    </submittedName>
</protein>
<evidence type="ECO:0000313" key="2">
    <source>
        <dbReference type="EMBL" id="KAH7982413.1"/>
    </source>
</evidence>
<reference evidence="2" key="2">
    <citation type="submission" date="2021-09" db="EMBL/GenBank/DDBJ databases">
        <authorList>
            <person name="Jia N."/>
            <person name="Wang J."/>
            <person name="Shi W."/>
            <person name="Du L."/>
            <person name="Sun Y."/>
            <person name="Zhan W."/>
            <person name="Jiang J."/>
            <person name="Wang Q."/>
            <person name="Zhang B."/>
            <person name="Ji P."/>
            <person name="Sakyi L.B."/>
            <person name="Cui X."/>
            <person name="Yuan T."/>
            <person name="Jiang B."/>
            <person name="Yang W."/>
            <person name="Lam T.T.-Y."/>
            <person name="Chang Q."/>
            <person name="Ding S."/>
            <person name="Wang X."/>
            <person name="Zhu J."/>
            <person name="Ruan X."/>
            <person name="Zhao L."/>
            <person name="Wei J."/>
            <person name="Que T."/>
            <person name="Du C."/>
            <person name="Cheng J."/>
            <person name="Dai P."/>
            <person name="Han X."/>
            <person name="Huang E."/>
            <person name="Gao Y."/>
            <person name="Liu J."/>
            <person name="Shao H."/>
            <person name="Ye R."/>
            <person name="Li L."/>
            <person name="Wei W."/>
            <person name="Wang X."/>
            <person name="Wang C."/>
            <person name="Huo Q."/>
            <person name="Li W."/>
            <person name="Guo W."/>
            <person name="Chen H."/>
            <person name="Chen S."/>
            <person name="Zhou L."/>
            <person name="Zhou L."/>
            <person name="Ni X."/>
            <person name="Tian J."/>
            <person name="Zhou Y."/>
            <person name="Sheng Y."/>
            <person name="Liu T."/>
            <person name="Pan Y."/>
            <person name="Xia L."/>
            <person name="Li J."/>
            <person name="Zhao F."/>
            <person name="Cao W."/>
        </authorList>
    </citation>
    <scope>NUCLEOTIDE SEQUENCE</scope>
    <source>
        <strain evidence="2">Rsan-2018</strain>
        <tissue evidence="2">Larvae</tissue>
    </source>
</reference>
<dbReference type="VEuPathDB" id="VectorBase:RSAN_026772"/>
<accession>A0A9D4T7J8</accession>
<feature type="compositionally biased region" description="Basic and acidic residues" evidence="1">
    <location>
        <begin position="288"/>
        <end position="299"/>
    </location>
</feature>
<feature type="region of interest" description="Disordered" evidence="1">
    <location>
        <begin position="231"/>
        <end position="326"/>
    </location>
</feature>
<dbReference type="AlphaFoldDB" id="A0A9D4T7J8"/>
<evidence type="ECO:0000256" key="1">
    <source>
        <dbReference type="SAM" id="MobiDB-lite"/>
    </source>
</evidence>
<comment type="caution">
    <text evidence="2">The sequence shown here is derived from an EMBL/GenBank/DDBJ whole genome shotgun (WGS) entry which is preliminary data.</text>
</comment>
<gene>
    <name evidence="2" type="ORF">HPB52_004684</name>
</gene>
<feature type="region of interest" description="Disordered" evidence="1">
    <location>
        <begin position="123"/>
        <end position="206"/>
    </location>
</feature>
<dbReference type="Proteomes" id="UP000821837">
    <property type="component" value="Chromosome 1"/>
</dbReference>
<proteinExistence type="predicted"/>
<name>A0A9D4T7J8_RHISA</name>
<evidence type="ECO:0000313" key="3">
    <source>
        <dbReference type="Proteomes" id="UP000821837"/>
    </source>
</evidence>
<dbReference type="EMBL" id="JABSTV010001245">
    <property type="protein sequence ID" value="KAH7982413.1"/>
    <property type="molecule type" value="Genomic_DNA"/>
</dbReference>
<feature type="compositionally biased region" description="Low complexity" evidence="1">
    <location>
        <begin position="135"/>
        <end position="145"/>
    </location>
</feature>
<reference evidence="2" key="1">
    <citation type="journal article" date="2020" name="Cell">
        <title>Large-Scale Comparative Analyses of Tick Genomes Elucidate Their Genetic Diversity and Vector Capacities.</title>
        <authorList>
            <consortium name="Tick Genome and Microbiome Consortium (TIGMIC)"/>
            <person name="Jia N."/>
            <person name="Wang J."/>
            <person name="Shi W."/>
            <person name="Du L."/>
            <person name="Sun Y."/>
            <person name="Zhan W."/>
            <person name="Jiang J.F."/>
            <person name="Wang Q."/>
            <person name="Zhang B."/>
            <person name="Ji P."/>
            <person name="Bell-Sakyi L."/>
            <person name="Cui X.M."/>
            <person name="Yuan T.T."/>
            <person name="Jiang B.G."/>
            <person name="Yang W.F."/>
            <person name="Lam T.T."/>
            <person name="Chang Q.C."/>
            <person name="Ding S.J."/>
            <person name="Wang X.J."/>
            <person name="Zhu J.G."/>
            <person name="Ruan X.D."/>
            <person name="Zhao L."/>
            <person name="Wei J.T."/>
            <person name="Ye R.Z."/>
            <person name="Que T.C."/>
            <person name="Du C.H."/>
            <person name="Zhou Y.H."/>
            <person name="Cheng J.X."/>
            <person name="Dai P.F."/>
            <person name="Guo W.B."/>
            <person name="Han X.H."/>
            <person name="Huang E.J."/>
            <person name="Li L.F."/>
            <person name="Wei W."/>
            <person name="Gao Y.C."/>
            <person name="Liu J.Z."/>
            <person name="Shao H.Z."/>
            <person name="Wang X."/>
            <person name="Wang C.C."/>
            <person name="Yang T.C."/>
            <person name="Huo Q.B."/>
            <person name="Li W."/>
            <person name="Chen H.Y."/>
            <person name="Chen S.E."/>
            <person name="Zhou L.G."/>
            <person name="Ni X.B."/>
            <person name="Tian J.H."/>
            <person name="Sheng Y."/>
            <person name="Liu T."/>
            <person name="Pan Y.S."/>
            <person name="Xia L.Y."/>
            <person name="Li J."/>
            <person name="Zhao F."/>
            <person name="Cao W.C."/>
        </authorList>
    </citation>
    <scope>NUCLEOTIDE SEQUENCE</scope>
    <source>
        <strain evidence="2">Rsan-2018</strain>
    </source>
</reference>
<feature type="compositionally biased region" description="Basic and acidic residues" evidence="1">
    <location>
        <begin position="259"/>
        <end position="268"/>
    </location>
</feature>
<keyword evidence="3" id="KW-1185">Reference proteome</keyword>
<sequence>MDGPALRPHRPVEGAVVQFTWLLPTIPDDDVQAALLNYRIVTDVVKERWKVSGVSDKASRTRTVIMNLKAGVKPEDIPHQIRIAGELALVVVPGRAPLCLRCQCTGHNRRSGLSDNSELLMDASDSEAAARAEAESSTTDSAPAEQISGERVSAGPTNFKGEDALTVTDEASEVALSRRATTKNSPPASADVAAKADYPRTPEADGVDTIDAATSATGCVAESLGIPGLGFGPHGNLSSRRRRATTKSSPPASGNVAAKADHPTRPEADGVDTIDAATTATGYIVTEPSEKNVGRKDDDAAAPAYDTKEIADADTDTNKTSTTASN</sequence>
<organism evidence="2 3">
    <name type="scientific">Rhipicephalus sanguineus</name>
    <name type="common">Brown dog tick</name>
    <name type="synonym">Ixodes sanguineus</name>
    <dbReference type="NCBI Taxonomy" id="34632"/>
    <lineage>
        <taxon>Eukaryota</taxon>
        <taxon>Metazoa</taxon>
        <taxon>Ecdysozoa</taxon>
        <taxon>Arthropoda</taxon>
        <taxon>Chelicerata</taxon>
        <taxon>Arachnida</taxon>
        <taxon>Acari</taxon>
        <taxon>Parasitiformes</taxon>
        <taxon>Ixodida</taxon>
        <taxon>Ixodoidea</taxon>
        <taxon>Ixodidae</taxon>
        <taxon>Rhipicephalinae</taxon>
        <taxon>Rhipicephalus</taxon>
        <taxon>Rhipicephalus</taxon>
    </lineage>
</organism>